<dbReference type="EMBL" id="KK198756">
    <property type="protein sequence ID" value="KCW76897.1"/>
    <property type="molecule type" value="Genomic_DNA"/>
</dbReference>
<name>A0A059CEU9_EUCGR</name>
<dbReference type="InParanoid" id="A0A059CEU9"/>
<organism evidence="1">
    <name type="scientific">Eucalyptus grandis</name>
    <name type="common">Flooded gum</name>
    <dbReference type="NCBI Taxonomy" id="71139"/>
    <lineage>
        <taxon>Eukaryota</taxon>
        <taxon>Viridiplantae</taxon>
        <taxon>Streptophyta</taxon>
        <taxon>Embryophyta</taxon>
        <taxon>Tracheophyta</taxon>
        <taxon>Spermatophyta</taxon>
        <taxon>Magnoliopsida</taxon>
        <taxon>eudicotyledons</taxon>
        <taxon>Gunneridae</taxon>
        <taxon>Pentapetalae</taxon>
        <taxon>rosids</taxon>
        <taxon>malvids</taxon>
        <taxon>Myrtales</taxon>
        <taxon>Myrtaceae</taxon>
        <taxon>Myrtoideae</taxon>
        <taxon>Eucalypteae</taxon>
        <taxon>Eucalyptus</taxon>
    </lineage>
</organism>
<dbReference type="Gramene" id="KCW76897">
    <property type="protein sequence ID" value="KCW76897"/>
    <property type="gene ID" value="EUGRSUZ_D01241"/>
</dbReference>
<gene>
    <name evidence="1" type="ORF">EUGRSUZ_D01241</name>
</gene>
<protein>
    <submittedName>
        <fullName evidence="1">Uncharacterized protein</fullName>
    </submittedName>
</protein>
<sequence length="101" mass="11612">MAHPLDGWWCFPDLRCDEAGTIMSPNLRLEWALSGFNCIVHAACGFGVTSPYLWTHSPCSFRWGCRMKSTLNFLRVELRISVKCENYQENTKLVLCILIQL</sequence>
<dbReference type="AlphaFoldDB" id="A0A059CEU9"/>
<reference evidence="1" key="1">
    <citation type="submission" date="2013-07" db="EMBL/GenBank/DDBJ databases">
        <title>The genome of Eucalyptus grandis.</title>
        <authorList>
            <person name="Schmutz J."/>
            <person name="Hayes R."/>
            <person name="Myburg A."/>
            <person name="Tuskan G."/>
            <person name="Grattapaglia D."/>
            <person name="Rokhsar D.S."/>
        </authorList>
    </citation>
    <scope>NUCLEOTIDE SEQUENCE</scope>
    <source>
        <tissue evidence="1">Leaf extractions</tissue>
    </source>
</reference>
<proteinExistence type="predicted"/>
<evidence type="ECO:0000313" key="1">
    <source>
        <dbReference type="EMBL" id="KCW76897.1"/>
    </source>
</evidence>
<accession>A0A059CEU9</accession>